<dbReference type="InterPro" id="IPR003960">
    <property type="entry name" value="ATPase_AAA_CS"/>
</dbReference>
<dbReference type="Gramene" id="AUR62007609-RA">
    <property type="protein sequence ID" value="AUR62007609-RA:cds"/>
    <property type="gene ID" value="AUR62007609"/>
</dbReference>
<evidence type="ECO:0000259" key="5">
    <source>
        <dbReference type="Pfam" id="PF00004"/>
    </source>
</evidence>
<dbReference type="InterPro" id="IPR050747">
    <property type="entry name" value="Mitochondrial_chaperone_BCS1"/>
</dbReference>
<dbReference type="Gene3D" id="3.40.50.300">
    <property type="entry name" value="P-loop containing nucleotide triphosphate hydrolases"/>
    <property type="match status" value="1"/>
</dbReference>
<evidence type="ECO:0000313" key="9">
    <source>
        <dbReference type="Proteomes" id="UP000596660"/>
    </source>
</evidence>
<feature type="domain" description="AAA+ ATPase At3g28540-like C-terminal" evidence="7">
    <location>
        <begin position="337"/>
        <end position="402"/>
    </location>
</feature>
<comment type="cofactor">
    <cofactor evidence="1">
        <name>Mg(2+)</name>
        <dbReference type="ChEBI" id="CHEBI:18420"/>
    </cofactor>
</comment>
<organism evidence="8 9">
    <name type="scientific">Chenopodium quinoa</name>
    <name type="common">Quinoa</name>
    <dbReference type="NCBI Taxonomy" id="63459"/>
    <lineage>
        <taxon>Eukaryota</taxon>
        <taxon>Viridiplantae</taxon>
        <taxon>Streptophyta</taxon>
        <taxon>Embryophyta</taxon>
        <taxon>Tracheophyta</taxon>
        <taxon>Spermatophyta</taxon>
        <taxon>Magnoliopsida</taxon>
        <taxon>eudicotyledons</taxon>
        <taxon>Gunneridae</taxon>
        <taxon>Pentapetalae</taxon>
        <taxon>Caryophyllales</taxon>
        <taxon>Chenopodiaceae</taxon>
        <taxon>Chenopodioideae</taxon>
        <taxon>Atripliceae</taxon>
        <taxon>Chenopodium</taxon>
    </lineage>
</organism>
<dbReference type="Pfam" id="PF00004">
    <property type="entry name" value="AAA"/>
    <property type="match status" value="1"/>
</dbReference>
<proteinExistence type="inferred from homology"/>
<keyword evidence="4" id="KW-0547">Nucleotide-binding</keyword>
<feature type="domain" description="ATPase AAA-type core" evidence="5">
    <location>
        <begin position="230"/>
        <end position="329"/>
    </location>
</feature>
<dbReference type="Pfam" id="PF25568">
    <property type="entry name" value="AAA_lid_At3g28540"/>
    <property type="match status" value="1"/>
</dbReference>
<dbReference type="InterPro" id="IPR058017">
    <property type="entry name" value="At3g28540-like_C"/>
</dbReference>
<keyword evidence="3" id="KW-0460">Magnesium</keyword>
<evidence type="ECO:0000256" key="1">
    <source>
        <dbReference type="ARBA" id="ARBA00001946"/>
    </source>
</evidence>
<dbReference type="SUPFAM" id="SSF52540">
    <property type="entry name" value="P-loop containing nucleoside triphosphate hydrolases"/>
    <property type="match status" value="1"/>
</dbReference>
<evidence type="ECO:0000256" key="3">
    <source>
        <dbReference type="ARBA" id="ARBA00022842"/>
    </source>
</evidence>
<dbReference type="Pfam" id="PF14363">
    <property type="entry name" value="AAA_assoc"/>
    <property type="match status" value="1"/>
</dbReference>
<dbReference type="InterPro" id="IPR025753">
    <property type="entry name" value="AAA_N_dom"/>
</dbReference>
<dbReference type="PROSITE" id="PS00674">
    <property type="entry name" value="AAA"/>
    <property type="match status" value="1"/>
</dbReference>
<dbReference type="Proteomes" id="UP000596660">
    <property type="component" value="Unplaced"/>
</dbReference>
<keyword evidence="4" id="KW-0067">ATP-binding</keyword>
<accession>A0A803L6X0</accession>
<comment type="similarity">
    <text evidence="4">Belongs to the AAA ATPase family.</text>
</comment>
<dbReference type="GO" id="GO:0005524">
    <property type="term" value="F:ATP binding"/>
    <property type="evidence" value="ECO:0007669"/>
    <property type="project" value="UniProtKB-KW"/>
</dbReference>
<reference evidence="8" key="1">
    <citation type="journal article" date="2017" name="Nature">
        <title>The genome of Chenopodium quinoa.</title>
        <authorList>
            <person name="Jarvis D.E."/>
            <person name="Ho Y.S."/>
            <person name="Lightfoot D.J."/>
            <person name="Schmoeckel S.M."/>
            <person name="Li B."/>
            <person name="Borm T.J.A."/>
            <person name="Ohyanagi H."/>
            <person name="Mineta K."/>
            <person name="Michell C.T."/>
            <person name="Saber N."/>
            <person name="Kharbatia N.M."/>
            <person name="Rupper R.R."/>
            <person name="Sharp A.R."/>
            <person name="Dally N."/>
            <person name="Boughton B.A."/>
            <person name="Woo Y.H."/>
            <person name="Gao G."/>
            <person name="Schijlen E.G.W.M."/>
            <person name="Guo X."/>
            <person name="Momin A.A."/>
            <person name="Negrao S."/>
            <person name="Al-Babili S."/>
            <person name="Gehring C."/>
            <person name="Roessner U."/>
            <person name="Jung C."/>
            <person name="Murphy K."/>
            <person name="Arold S.T."/>
            <person name="Gojobori T."/>
            <person name="van der Linden C.G."/>
            <person name="van Loo E.N."/>
            <person name="Jellen E.N."/>
            <person name="Maughan P.J."/>
            <person name="Tester M."/>
        </authorList>
    </citation>
    <scope>NUCLEOTIDE SEQUENCE [LARGE SCALE GENOMIC DNA]</scope>
    <source>
        <strain evidence="8">cv. PI 614886</strain>
    </source>
</reference>
<evidence type="ECO:0000313" key="8">
    <source>
        <dbReference type="EnsemblPlants" id="AUR62007609-RA:cds"/>
    </source>
</evidence>
<keyword evidence="2" id="KW-0378">Hydrolase</keyword>
<dbReference type="GO" id="GO:0016887">
    <property type="term" value="F:ATP hydrolysis activity"/>
    <property type="evidence" value="ECO:0007669"/>
    <property type="project" value="InterPro"/>
</dbReference>
<name>A0A803L6X0_CHEQI</name>
<dbReference type="InterPro" id="IPR027417">
    <property type="entry name" value="P-loop_NTPase"/>
</dbReference>
<dbReference type="AlphaFoldDB" id="A0A803L6X0"/>
<feature type="domain" description="AAA-type ATPase N-terminal" evidence="6">
    <location>
        <begin position="19"/>
        <end position="117"/>
    </location>
</feature>
<evidence type="ECO:0000256" key="2">
    <source>
        <dbReference type="ARBA" id="ARBA00022801"/>
    </source>
</evidence>
<evidence type="ECO:0008006" key="10">
    <source>
        <dbReference type="Google" id="ProtNLM"/>
    </source>
</evidence>
<sequence>MQPYQFFITLFQQAYIQFIPERVRDYITEKLEQWFNNSRSSPSSFTLVIEESDDTPYRDHNQVFEACERYLCSKPISKFASRLKVSRPNAEETLKFKLAQGEQFTDTFEGKELVWHYIISSKENTNQQEEKPHFELVIEDKYKEVLNSYLHYILKLNDEMQENSKELNLHTLTTYSDWHSVDFKHPFTFDSLAMDPEVKKYITNDLEGFVKRKDFYKKLGQVESDAILRNLMLRTSNKSILVVEDIDCTLGLPSCRENLDGSFDNNEDYVRFNEHQTSKISLSGLLNFVDGLWSSCGDERIIIFTTNHKAKLDPALLRAGRMDVHIHMSYLTMPGLIILASNYLEIALNDDHPLFGEIETLIQTVNVTAAEISEELLRADDAETALRGVVQLLKKKHFERKESKGECKELEVIYNLMDT</sequence>
<dbReference type="PANTHER" id="PTHR23070">
    <property type="entry name" value="BCS1 AAA-TYPE ATPASE"/>
    <property type="match status" value="1"/>
</dbReference>
<dbReference type="InterPro" id="IPR003959">
    <property type="entry name" value="ATPase_AAA_core"/>
</dbReference>
<evidence type="ECO:0000256" key="4">
    <source>
        <dbReference type="RuleBase" id="RU003651"/>
    </source>
</evidence>
<keyword evidence="9" id="KW-1185">Reference proteome</keyword>
<dbReference type="OMA" id="ERYLCSK"/>
<evidence type="ECO:0000259" key="7">
    <source>
        <dbReference type="Pfam" id="PF25568"/>
    </source>
</evidence>
<reference evidence="8" key="2">
    <citation type="submission" date="2021-03" db="UniProtKB">
        <authorList>
            <consortium name="EnsemblPlants"/>
        </authorList>
    </citation>
    <scope>IDENTIFICATION</scope>
</reference>
<evidence type="ECO:0000259" key="6">
    <source>
        <dbReference type="Pfam" id="PF14363"/>
    </source>
</evidence>
<dbReference type="Gene3D" id="6.10.280.40">
    <property type="match status" value="1"/>
</dbReference>
<protein>
    <recommendedName>
        <fullName evidence="10">ATPase AAA-type core domain-containing protein</fullName>
    </recommendedName>
</protein>
<dbReference type="EnsemblPlants" id="AUR62007609-RA">
    <property type="protein sequence ID" value="AUR62007609-RA:cds"/>
    <property type="gene ID" value="AUR62007609"/>
</dbReference>